<dbReference type="InterPro" id="IPR057896">
    <property type="entry name" value="MTRES1_C"/>
</dbReference>
<feature type="compositionally biased region" description="Acidic residues" evidence="2">
    <location>
        <begin position="69"/>
        <end position="85"/>
    </location>
</feature>
<proteinExistence type="predicted"/>
<evidence type="ECO:0000313" key="4">
    <source>
        <dbReference type="EMBL" id="GFG30083.1"/>
    </source>
</evidence>
<dbReference type="GO" id="GO:1903108">
    <property type="term" value="P:regulation of mitochondrial transcription"/>
    <property type="evidence" value="ECO:0007669"/>
    <property type="project" value="TreeGrafter"/>
</dbReference>
<dbReference type="EMBL" id="BLKM01010425">
    <property type="protein sequence ID" value="GFG30083.1"/>
    <property type="molecule type" value="Genomic_DNA"/>
</dbReference>
<feature type="domain" description="Mitochondrial transcription rescue factor 1 C-terminal" evidence="3">
    <location>
        <begin position="98"/>
        <end position="191"/>
    </location>
</feature>
<protein>
    <recommendedName>
        <fullName evidence="3">Mitochondrial transcription rescue factor 1 C-terminal domain-containing protein</fullName>
    </recommendedName>
</protein>
<keyword evidence="5" id="KW-1185">Reference proteome</keyword>
<evidence type="ECO:0000256" key="2">
    <source>
        <dbReference type="SAM" id="MobiDB-lite"/>
    </source>
</evidence>
<dbReference type="InParanoid" id="A0A6L2PC19"/>
<accession>A0A6L2PC19</accession>
<dbReference type="Proteomes" id="UP000502823">
    <property type="component" value="Unassembled WGS sequence"/>
</dbReference>
<reference evidence="5" key="1">
    <citation type="submission" date="2020-01" db="EMBL/GenBank/DDBJ databases">
        <title>Draft genome sequence of the Termite Coptotermes fromosanus.</title>
        <authorList>
            <person name="Itakura S."/>
            <person name="Yosikawa Y."/>
            <person name="Umezawa K."/>
        </authorList>
    </citation>
    <scope>NUCLEOTIDE SEQUENCE [LARGE SCALE GENOMIC DNA]</scope>
</reference>
<comment type="caution">
    <text evidence="4">The sequence shown here is derived from an EMBL/GenBank/DDBJ whole genome shotgun (WGS) entry which is preliminary data.</text>
</comment>
<evidence type="ECO:0000256" key="1">
    <source>
        <dbReference type="PROSITE-ProRule" id="PRU00182"/>
    </source>
</evidence>
<dbReference type="CDD" id="cd00165">
    <property type="entry name" value="S4"/>
    <property type="match status" value="1"/>
</dbReference>
<dbReference type="PANTHER" id="PTHR13633:SF3">
    <property type="entry name" value="MITOCHONDRIAL TRANSCRIPTION RESCUE FACTOR 1"/>
    <property type="match status" value="1"/>
</dbReference>
<dbReference type="PROSITE" id="PS50889">
    <property type="entry name" value="S4"/>
    <property type="match status" value="1"/>
</dbReference>
<sequence length="206" mass="23496">MNFVFGRTIRKSGGRILCSKWLWNGEAFVKRSPKIVSSVRCSFCEIYRPNLQYIRNKYTKNKHSQSAEEASDSDADSDDVEDFDEGIPDRNAKILTIKVNSLRTDLMVKAGLSVARNKVENLFYESRIRVNGKKILKKSARLHVGDEVDVIRGLSPMNPEFLVVSRIEILSVRPGEENVAVKVRRFKSLTIENYSEPWRQSVDSGP</sequence>
<feature type="region of interest" description="Disordered" evidence="2">
    <location>
        <begin position="62"/>
        <end position="85"/>
    </location>
</feature>
<organism evidence="4 5">
    <name type="scientific">Coptotermes formosanus</name>
    <name type="common">Formosan subterranean termite</name>
    <dbReference type="NCBI Taxonomy" id="36987"/>
    <lineage>
        <taxon>Eukaryota</taxon>
        <taxon>Metazoa</taxon>
        <taxon>Ecdysozoa</taxon>
        <taxon>Arthropoda</taxon>
        <taxon>Hexapoda</taxon>
        <taxon>Insecta</taxon>
        <taxon>Pterygota</taxon>
        <taxon>Neoptera</taxon>
        <taxon>Polyneoptera</taxon>
        <taxon>Dictyoptera</taxon>
        <taxon>Blattodea</taxon>
        <taxon>Blattoidea</taxon>
        <taxon>Termitoidae</taxon>
        <taxon>Rhinotermitidae</taxon>
        <taxon>Coptotermes</taxon>
    </lineage>
</organism>
<dbReference type="SUPFAM" id="SSF55174">
    <property type="entry name" value="Alpha-L RNA-binding motif"/>
    <property type="match status" value="1"/>
</dbReference>
<keyword evidence="1" id="KW-0694">RNA-binding</keyword>
<dbReference type="Pfam" id="PF25818">
    <property type="entry name" value="MTRES1_C"/>
    <property type="match status" value="1"/>
</dbReference>
<gene>
    <name evidence="4" type="ORF">Cfor_06144</name>
</gene>
<dbReference type="GO" id="GO:0005739">
    <property type="term" value="C:mitochondrion"/>
    <property type="evidence" value="ECO:0007669"/>
    <property type="project" value="TreeGrafter"/>
</dbReference>
<dbReference type="GO" id="GO:0003723">
    <property type="term" value="F:RNA binding"/>
    <property type="evidence" value="ECO:0007669"/>
    <property type="project" value="UniProtKB-KW"/>
</dbReference>
<dbReference type="PANTHER" id="PTHR13633">
    <property type="entry name" value="MITOCHONDRIAL TRANSCRIPTION RESCUE FACTOR 1"/>
    <property type="match status" value="1"/>
</dbReference>
<evidence type="ECO:0000313" key="5">
    <source>
        <dbReference type="Proteomes" id="UP000502823"/>
    </source>
</evidence>
<dbReference type="AlphaFoldDB" id="A0A6L2PC19"/>
<name>A0A6L2PC19_COPFO</name>
<dbReference type="OrthoDB" id="4150at2759"/>
<evidence type="ECO:0000259" key="3">
    <source>
        <dbReference type="Pfam" id="PF25818"/>
    </source>
</evidence>